<dbReference type="AlphaFoldDB" id="A0A2H0YPK8"/>
<dbReference type="Pfam" id="PF18761">
    <property type="entry name" value="Heliorhodopsin"/>
    <property type="match status" value="1"/>
</dbReference>
<dbReference type="Gene3D" id="1.20.1070.10">
    <property type="entry name" value="Rhodopsin 7-helix transmembrane proteins"/>
    <property type="match status" value="1"/>
</dbReference>
<organism evidence="2 3">
    <name type="scientific">Candidatus Kerfeldbacteria bacterium CG08_land_8_20_14_0_20_43_14</name>
    <dbReference type="NCBI Taxonomy" id="2014246"/>
    <lineage>
        <taxon>Bacteria</taxon>
        <taxon>Candidatus Kerfeldiibacteriota</taxon>
    </lineage>
</organism>
<keyword evidence="1" id="KW-1133">Transmembrane helix</keyword>
<feature type="transmembrane region" description="Helical" evidence="1">
    <location>
        <begin position="230"/>
        <end position="248"/>
    </location>
</feature>
<proteinExistence type="predicted"/>
<protein>
    <recommendedName>
        <fullName evidence="4">Heliorhodopsin HeR</fullName>
    </recommendedName>
</protein>
<dbReference type="EMBL" id="PEXW01000071">
    <property type="protein sequence ID" value="PIS40427.1"/>
    <property type="molecule type" value="Genomic_DNA"/>
</dbReference>
<keyword evidence="1" id="KW-0472">Membrane</keyword>
<evidence type="ECO:0000256" key="1">
    <source>
        <dbReference type="SAM" id="Phobius"/>
    </source>
</evidence>
<feature type="transmembrane region" description="Helical" evidence="1">
    <location>
        <begin position="158"/>
        <end position="180"/>
    </location>
</feature>
<feature type="transmembrane region" description="Helical" evidence="1">
    <location>
        <begin position="103"/>
        <end position="121"/>
    </location>
</feature>
<evidence type="ECO:0008006" key="4">
    <source>
        <dbReference type="Google" id="ProtNLM"/>
    </source>
</evidence>
<dbReference type="InterPro" id="IPR041113">
    <property type="entry name" value="Heliorhodopsin"/>
</dbReference>
<feature type="transmembrane region" description="Helical" evidence="1">
    <location>
        <begin position="12"/>
        <end position="29"/>
    </location>
</feature>
<feature type="transmembrane region" description="Helical" evidence="1">
    <location>
        <begin position="127"/>
        <end position="146"/>
    </location>
</feature>
<comment type="caution">
    <text evidence="2">The sequence shown here is derived from an EMBL/GenBank/DDBJ whole genome shotgun (WGS) entry which is preliminary data.</text>
</comment>
<name>A0A2H0YPK8_9BACT</name>
<sequence>MQKKFEQLRIFNVVMGFLHLIQASLMLFISSDFSLPVSSAFVQFNVTTGKLEPVMHELFSLRIGPLVAGFLFISSLAHFAISSGRIYDWYVKNLKRGINFARWFEYALSSSLMIVVIAMLAGMYDGVSLLLIFFLNMMMILFGWIMELHNQNTKRTNLTPYVFGCIAGAIPWLAVAFYLFGSGGPTGHAPSFVYWIFFSIFICFDIFAVNMLLQYKKIGKWKDYLYGERIYIILSLVAKSLLAWQVFFGTLRPV</sequence>
<accession>A0A2H0YPK8</accession>
<evidence type="ECO:0000313" key="3">
    <source>
        <dbReference type="Proteomes" id="UP000236845"/>
    </source>
</evidence>
<feature type="transmembrane region" description="Helical" evidence="1">
    <location>
        <begin position="192"/>
        <end position="209"/>
    </location>
</feature>
<dbReference type="Proteomes" id="UP000236845">
    <property type="component" value="Unassembled WGS sequence"/>
</dbReference>
<reference evidence="3" key="1">
    <citation type="submission" date="2017-09" db="EMBL/GenBank/DDBJ databases">
        <title>Depth-based differentiation of microbial function through sediment-hosted aquifers and enrichment of novel symbionts in the deep terrestrial subsurface.</title>
        <authorList>
            <person name="Probst A.J."/>
            <person name="Ladd B."/>
            <person name="Jarett J.K."/>
            <person name="Geller-Mcgrath D.E."/>
            <person name="Sieber C.M.K."/>
            <person name="Emerson J.B."/>
            <person name="Anantharaman K."/>
            <person name="Thomas B.C."/>
            <person name="Malmstrom R."/>
            <person name="Stieglmeier M."/>
            <person name="Klingl A."/>
            <person name="Woyke T."/>
            <person name="Ryan C.M."/>
            <person name="Banfield J.F."/>
        </authorList>
    </citation>
    <scope>NUCLEOTIDE SEQUENCE [LARGE SCALE GENOMIC DNA]</scope>
</reference>
<feature type="transmembrane region" description="Helical" evidence="1">
    <location>
        <begin position="63"/>
        <end position="82"/>
    </location>
</feature>
<keyword evidence="1" id="KW-0812">Transmembrane</keyword>
<dbReference type="NCBIfam" id="NF038020">
    <property type="entry name" value="HeR"/>
    <property type="match status" value="1"/>
</dbReference>
<gene>
    <name evidence="2" type="ORF">COT26_03390</name>
</gene>
<evidence type="ECO:0000313" key="2">
    <source>
        <dbReference type="EMBL" id="PIS40427.1"/>
    </source>
</evidence>